<keyword evidence="3" id="KW-0158">Chromosome</keyword>
<dbReference type="Gene3D" id="1.10.20.10">
    <property type="entry name" value="Histone, subunit A"/>
    <property type="match status" value="1"/>
</dbReference>
<feature type="domain" description="Core Histone H2A/H2B/H3" evidence="5">
    <location>
        <begin position="4"/>
        <end position="74"/>
    </location>
</feature>
<keyword evidence="4" id="KW-0544">Nucleosome core</keyword>
<gene>
    <name evidence="6" type="ORF">M378DRAFT_76708</name>
</gene>
<dbReference type="InterPro" id="IPR000164">
    <property type="entry name" value="Histone_H3/CENP-A"/>
</dbReference>
<dbReference type="GO" id="GO:0030527">
    <property type="term" value="F:structural constituent of chromatin"/>
    <property type="evidence" value="ECO:0007669"/>
    <property type="project" value="InterPro"/>
</dbReference>
<keyword evidence="7" id="KW-1185">Reference proteome</keyword>
<evidence type="ECO:0000256" key="2">
    <source>
        <dbReference type="ARBA" id="ARBA00010343"/>
    </source>
</evidence>
<dbReference type="SMART" id="SM00428">
    <property type="entry name" value="H3"/>
    <property type="match status" value="1"/>
</dbReference>
<evidence type="ECO:0000313" key="6">
    <source>
        <dbReference type="EMBL" id="KIL65571.1"/>
    </source>
</evidence>
<evidence type="ECO:0000259" key="5">
    <source>
        <dbReference type="Pfam" id="PF00125"/>
    </source>
</evidence>
<dbReference type="SUPFAM" id="SSF47113">
    <property type="entry name" value="Histone-fold"/>
    <property type="match status" value="1"/>
</dbReference>
<name>A0A0C2X8E7_AMAMK</name>
<sequence length="82" mass="9045">RSPALLLRKPEFQRLVRDIAQDLKADCSVGTSAIAVLQDAVETYLLRVLHCATLTAVHARRDVILPKDVAIMNRLLGPAKDI</sequence>
<dbReference type="InParanoid" id="A0A0C2X8E7"/>
<evidence type="ECO:0000256" key="4">
    <source>
        <dbReference type="ARBA" id="ARBA00023269"/>
    </source>
</evidence>
<feature type="non-terminal residue" evidence="6">
    <location>
        <position position="1"/>
    </location>
</feature>
<evidence type="ECO:0000256" key="3">
    <source>
        <dbReference type="ARBA" id="ARBA00022454"/>
    </source>
</evidence>
<organism evidence="6 7">
    <name type="scientific">Amanita muscaria (strain Koide BX008)</name>
    <dbReference type="NCBI Taxonomy" id="946122"/>
    <lineage>
        <taxon>Eukaryota</taxon>
        <taxon>Fungi</taxon>
        <taxon>Dikarya</taxon>
        <taxon>Basidiomycota</taxon>
        <taxon>Agaricomycotina</taxon>
        <taxon>Agaricomycetes</taxon>
        <taxon>Agaricomycetidae</taxon>
        <taxon>Agaricales</taxon>
        <taxon>Pluteineae</taxon>
        <taxon>Amanitaceae</taxon>
        <taxon>Amanita</taxon>
    </lineage>
</organism>
<protein>
    <recommendedName>
        <fullName evidence="5">Core Histone H2A/H2B/H3 domain-containing protein</fullName>
    </recommendedName>
</protein>
<dbReference type="AlphaFoldDB" id="A0A0C2X8E7"/>
<keyword evidence="4" id="KW-0238">DNA-binding</keyword>
<accession>A0A0C2X8E7</accession>
<dbReference type="GO" id="GO:0046982">
    <property type="term" value="F:protein heterodimerization activity"/>
    <property type="evidence" value="ECO:0007669"/>
    <property type="project" value="InterPro"/>
</dbReference>
<dbReference type="Pfam" id="PF00125">
    <property type="entry name" value="Histone"/>
    <property type="match status" value="1"/>
</dbReference>
<dbReference type="HOGENOM" id="CLU_078295_7_2_1"/>
<dbReference type="PRINTS" id="PR00622">
    <property type="entry name" value="HISTONEH3"/>
</dbReference>
<dbReference type="STRING" id="946122.A0A0C2X8E7"/>
<dbReference type="Proteomes" id="UP000054549">
    <property type="component" value="Unassembled WGS sequence"/>
</dbReference>
<dbReference type="GO" id="GO:0000786">
    <property type="term" value="C:nucleosome"/>
    <property type="evidence" value="ECO:0007669"/>
    <property type="project" value="UniProtKB-KW"/>
</dbReference>
<evidence type="ECO:0000313" key="7">
    <source>
        <dbReference type="Proteomes" id="UP000054549"/>
    </source>
</evidence>
<comment type="subcellular location">
    <subcellularLocation>
        <location evidence="1">Chromosome</location>
    </subcellularLocation>
</comment>
<proteinExistence type="inferred from homology"/>
<dbReference type="EMBL" id="KN818241">
    <property type="protein sequence ID" value="KIL65571.1"/>
    <property type="molecule type" value="Genomic_DNA"/>
</dbReference>
<dbReference type="InterPro" id="IPR009072">
    <property type="entry name" value="Histone-fold"/>
</dbReference>
<evidence type="ECO:0000256" key="1">
    <source>
        <dbReference type="ARBA" id="ARBA00004286"/>
    </source>
</evidence>
<dbReference type="PANTHER" id="PTHR11426">
    <property type="entry name" value="HISTONE H3"/>
    <property type="match status" value="1"/>
</dbReference>
<reference evidence="6 7" key="1">
    <citation type="submission" date="2014-04" db="EMBL/GenBank/DDBJ databases">
        <title>Evolutionary Origins and Diversification of the Mycorrhizal Mutualists.</title>
        <authorList>
            <consortium name="DOE Joint Genome Institute"/>
            <consortium name="Mycorrhizal Genomics Consortium"/>
            <person name="Kohler A."/>
            <person name="Kuo A."/>
            <person name="Nagy L.G."/>
            <person name="Floudas D."/>
            <person name="Copeland A."/>
            <person name="Barry K.W."/>
            <person name="Cichocki N."/>
            <person name="Veneault-Fourrey C."/>
            <person name="LaButti K."/>
            <person name="Lindquist E.A."/>
            <person name="Lipzen A."/>
            <person name="Lundell T."/>
            <person name="Morin E."/>
            <person name="Murat C."/>
            <person name="Riley R."/>
            <person name="Ohm R."/>
            <person name="Sun H."/>
            <person name="Tunlid A."/>
            <person name="Henrissat B."/>
            <person name="Grigoriev I.V."/>
            <person name="Hibbett D.S."/>
            <person name="Martin F."/>
        </authorList>
    </citation>
    <scope>NUCLEOTIDE SEQUENCE [LARGE SCALE GENOMIC DNA]</scope>
    <source>
        <strain evidence="6 7">Koide BX008</strain>
    </source>
</reference>
<dbReference type="InterPro" id="IPR007125">
    <property type="entry name" value="H2A/H2B/H3"/>
</dbReference>
<dbReference type="GO" id="GO:0003677">
    <property type="term" value="F:DNA binding"/>
    <property type="evidence" value="ECO:0007669"/>
    <property type="project" value="InterPro"/>
</dbReference>
<comment type="similarity">
    <text evidence="2">Belongs to the histone H3 family.</text>
</comment>